<proteinExistence type="predicted"/>
<protein>
    <submittedName>
        <fullName evidence="1">Uncharacterized protein</fullName>
    </submittedName>
</protein>
<dbReference type="Proteomes" id="UP000201826">
    <property type="component" value="Segment"/>
</dbReference>
<sequence>MSGRRPRGGVMVHPKVEDFASQSEVLVQYTDDGPDSVGLRSFFAYWLAGNIGPRKDQYGVHGQVFVVPPATFAARQAILGGTVREWVP</sequence>
<keyword evidence="2" id="KW-1185">Reference proteome</keyword>
<gene>
    <name evidence="1" type="primary">47</name>
    <name evidence="1" type="ORF">SEA_BIPPER_47</name>
</gene>
<dbReference type="GeneID" id="29125768"/>
<reference evidence="2" key="1">
    <citation type="submission" date="2016-02" db="EMBL/GenBank/DDBJ databases">
        <authorList>
            <person name="Isern S."/>
            <person name="Barcellona C.M."/>
            <person name="Dozier K.D."/>
            <person name="Faust J.M."/>
            <person name="Fedrick A.J."/>
            <person name="Gagliardi L.E."/>
            <person name="Gatt S.M."/>
            <person name="Gleason P.S."/>
            <person name="Gomez E.A."/>
            <person name="Hoffman A.M."/>
            <person name="Jenkins M."/>
            <person name="Jones M.J."/>
            <person name="Lang J.F."/>
            <person name="Lequay S.M."/>
            <person name="Mars P.J."/>
            <person name="Mtchedlidze N."/>
            <person name="Osking Z.B."/>
            <person name="Paul L.M."/>
            <person name="Pica A.N."/>
            <person name="Robison M.D."/>
            <person name="Rodriguez D."/>
            <person name="Rosales K.A."/>
            <person name="Saravis L.E."/>
            <person name="Sisson B.M."/>
            <person name="Tan A.L."/>
            <person name="Voltaire R."/>
            <person name="Michael S.F."/>
            <person name="Warner M.H."/>
            <person name="Bradley K.W."/>
            <person name="Asai D.J."/>
            <person name="Bowman C.A."/>
            <person name="Russell D.A."/>
            <person name="Pope W.H."/>
            <person name="Jacobs-Sera D."/>
            <person name="Hendrix R.W."/>
            <person name="Hatfull G.F."/>
        </authorList>
    </citation>
    <scope>NUCLEOTIDE SEQUENCE [LARGE SCALE GENOMIC DNA]</scope>
</reference>
<dbReference type="KEGG" id="vg:29125768"/>
<name>A0A142F2H5_9CAUD</name>
<dbReference type="EMBL" id="KU728633">
    <property type="protein sequence ID" value="AMQ66982.1"/>
    <property type="molecule type" value="Genomic_DNA"/>
</dbReference>
<evidence type="ECO:0000313" key="1">
    <source>
        <dbReference type="EMBL" id="AMQ66982.1"/>
    </source>
</evidence>
<accession>A0A142F2H5</accession>
<dbReference type="RefSeq" id="YP_009303194.1">
    <property type="nucleotide sequence ID" value="NC_031253.1"/>
</dbReference>
<organism evidence="1 2">
    <name type="scientific">Mycobacterium phage Bipper</name>
    <dbReference type="NCBI Taxonomy" id="1805457"/>
    <lineage>
        <taxon>Viruses</taxon>
        <taxon>Duplodnaviria</taxon>
        <taxon>Heunggongvirae</taxon>
        <taxon>Uroviricota</taxon>
        <taxon>Caudoviricetes</taxon>
        <taxon>Bippervirus</taxon>
        <taxon>Bippervirus bipper</taxon>
    </lineage>
</organism>
<evidence type="ECO:0000313" key="2">
    <source>
        <dbReference type="Proteomes" id="UP000201826"/>
    </source>
</evidence>